<dbReference type="Pfam" id="PF00096">
    <property type="entry name" value="zf-C2H2"/>
    <property type="match status" value="1"/>
</dbReference>
<gene>
    <name evidence="7" type="ORF">CcCBS67573_g02156</name>
</gene>
<proteinExistence type="predicted"/>
<feature type="compositionally biased region" description="Low complexity" evidence="5">
    <location>
        <begin position="254"/>
        <end position="264"/>
    </location>
</feature>
<feature type="domain" description="C2H2-type" evidence="6">
    <location>
        <begin position="301"/>
        <end position="328"/>
    </location>
</feature>
<evidence type="ECO:0000256" key="5">
    <source>
        <dbReference type="SAM" id="MobiDB-lite"/>
    </source>
</evidence>
<evidence type="ECO:0000256" key="1">
    <source>
        <dbReference type="ARBA" id="ARBA00022723"/>
    </source>
</evidence>
<protein>
    <recommendedName>
        <fullName evidence="6">C2H2-type domain-containing protein</fullName>
    </recommendedName>
</protein>
<dbReference type="SMART" id="SM00355">
    <property type="entry name" value="ZnF_C2H2"/>
    <property type="match status" value="2"/>
</dbReference>
<dbReference type="InterPro" id="IPR036236">
    <property type="entry name" value="Znf_C2H2_sf"/>
</dbReference>
<accession>A0A507FMA4</accession>
<dbReference type="AlphaFoldDB" id="A0A507FMA4"/>
<keyword evidence="8" id="KW-1185">Reference proteome</keyword>
<keyword evidence="1" id="KW-0479">Metal-binding</keyword>
<organism evidence="7 8">
    <name type="scientific">Chytriomyces confervae</name>
    <dbReference type="NCBI Taxonomy" id="246404"/>
    <lineage>
        <taxon>Eukaryota</taxon>
        <taxon>Fungi</taxon>
        <taxon>Fungi incertae sedis</taxon>
        <taxon>Chytridiomycota</taxon>
        <taxon>Chytridiomycota incertae sedis</taxon>
        <taxon>Chytridiomycetes</taxon>
        <taxon>Chytridiales</taxon>
        <taxon>Chytriomycetaceae</taxon>
        <taxon>Chytriomyces</taxon>
    </lineage>
</organism>
<feature type="compositionally biased region" description="Low complexity" evidence="5">
    <location>
        <begin position="166"/>
        <end position="178"/>
    </location>
</feature>
<dbReference type="EMBL" id="QEAP01000043">
    <property type="protein sequence ID" value="TPX76558.1"/>
    <property type="molecule type" value="Genomic_DNA"/>
</dbReference>
<comment type="caution">
    <text evidence="7">The sequence shown here is derived from an EMBL/GenBank/DDBJ whole genome shotgun (WGS) entry which is preliminary data.</text>
</comment>
<feature type="region of interest" description="Disordered" evidence="5">
    <location>
        <begin position="229"/>
        <end position="269"/>
    </location>
</feature>
<dbReference type="GO" id="GO:0008270">
    <property type="term" value="F:zinc ion binding"/>
    <property type="evidence" value="ECO:0007669"/>
    <property type="project" value="UniProtKB-KW"/>
</dbReference>
<dbReference type="SUPFAM" id="SSF57667">
    <property type="entry name" value="beta-beta-alpha zinc fingers"/>
    <property type="match status" value="1"/>
</dbReference>
<feature type="region of interest" description="Disordered" evidence="5">
    <location>
        <begin position="1"/>
        <end position="45"/>
    </location>
</feature>
<evidence type="ECO:0000313" key="8">
    <source>
        <dbReference type="Proteomes" id="UP000320333"/>
    </source>
</evidence>
<evidence type="ECO:0000259" key="6">
    <source>
        <dbReference type="PROSITE" id="PS50157"/>
    </source>
</evidence>
<feature type="compositionally biased region" description="Polar residues" evidence="5">
    <location>
        <begin position="179"/>
        <end position="191"/>
    </location>
</feature>
<dbReference type="GO" id="GO:0000978">
    <property type="term" value="F:RNA polymerase II cis-regulatory region sequence-specific DNA binding"/>
    <property type="evidence" value="ECO:0007669"/>
    <property type="project" value="TreeGrafter"/>
</dbReference>
<dbReference type="PROSITE" id="PS00028">
    <property type="entry name" value="ZINC_FINGER_C2H2_1"/>
    <property type="match status" value="2"/>
</dbReference>
<dbReference type="Proteomes" id="UP000320333">
    <property type="component" value="Unassembled WGS sequence"/>
</dbReference>
<dbReference type="STRING" id="246404.A0A507FMA4"/>
<evidence type="ECO:0000256" key="4">
    <source>
        <dbReference type="PROSITE-ProRule" id="PRU00042"/>
    </source>
</evidence>
<sequence>MLALNRLVDSPDDENTAQTNNTQLHSALPDGPGPRSGGSPSRQMDIHFMLDNDGEEPGTPSSQLISPAAVCATSDIPLPIPINEDLLQMTNNNSNNKASFALAPSHLPNNQPQPLSVHQSLNAYSLQGPSAFPTMPQQPLVFSSKQAAYPVYPVYPVHSRAQLAEQQPWQPQYQQQQQHALTNNQHNSHQPAYNPAEIEYQPQPLSFVNIGDNSNNNNNSNHSIIRQQSLSASHSPQLGQIPQNEQAQPPPPSSSSSSSSSPQSLPHKRFTCTNDGCGKVFFRKHHLVSHMVSHSTQDKPFKCIIPGCEGTFRRNQDLRRHLRKVKHD</sequence>
<keyword evidence="2 4" id="KW-0863">Zinc-finger</keyword>
<dbReference type="PANTHER" id="PTHR23235">
    <property type="entry name" value="KRUEPPEL-LIKE TRANSCRIPTION FACTOR"/>
    <property type="match status" value="1"/>
</dbReference>
<dbReference type="OrthoDB" id="9947289at2759"/>
<evidence type="ECO:0000256" key="2">
    <source>
        <dbReference type="ARBA" id="ARBA00022771"/>
    </source>
</evidence>
<feature type="domain" description="C2H2-type" evidence="6">
    <location>
        <begin position="270"/>
        <end position="299"/>
    </location>
</feature>
<dbReference type="PROSITE" id="PS50157">
    <property type="entry name" value="ZINC_FINGER_C2H2_2"/>
    <property type="match status" value="2"/>
</dbReference>
<feature type="region of interest" description="Disordered" evidence="5">
    <location>
        <begin position="166"/>
        <end position="192"/>
    </location>
</feature>
<keyword evidence="3" id="KW-0862">Zinc</keyword>
<reference evidence="7 8" key="1">
    <citation type="journal article" date="2019" name="Sci. Rep.">
        <title>Comparative genomics of chytrid fungi reveal insights into the obligate biotrophic and pathogenic lifestyle of Synchytrium endobioticum.</title>
        <authorList>
            <person name="van de Vossenberg B.T.L.H."/>
            <person name="Warris S."/>
            <person name="Nguyen H.D.T."/>
            <person name="van Gent-Pelzer M.P.E."/>
            <person name="Joly D.L."/>
            <person name="van de Geest H.C."/>
            <person name="Bonants P.J.M."/>
            <person name="Smith D.S."/>
            <person name="Levesque C.A."/>
            <person name="van der Lee T.A.J."/>
        </authorList>
    </citation>
    <scope>NUCLEOTIDE SEQUENCE [LARGE SCALE GENOMIC DNA]</scope>
    <source>
        <strain evidence="7 8">CBS 675.73</strain>
    </source>
</reference>
<dbReference type="GO" id="GO:0000981">
    <property type="term" value="F:DNA-binding transcription factor activity, RNA polymerase II-specific"/>
    <property type="evidence" value="ECO:0007669"/>
    <property type="project" value="TreeGrafter"/>
</dbReference>
<feature type="compositionally biased region" description="Polar residues" evidence="5">
    <location>
        <begin position="16"/>
        <end position="25"/>
    </location>
</feature>
<feature type="compositionally biased region" description="Polar residues" evidence="5">
    <location>
        <begin position="229"/>
        <end position="247"/>
    </location>
</feature>
<dbReference type="Gene3D" id="3.30.160.60">
    <property type="entry name" value="Classic Zinc Finger"/>
    <property type="match status" value="2"/>
</dbReference>
<evidence type="ECO:0000313" key="7">
    <source>
        <dbReference type="EMBL" id="TPX76558.1"/>
    </source>
</evidence>
<dbReference type="InterPro" id="IPR013087">
    <property type="entry name" value="Znf_C2H2_type"/>
</dbReference>
<evidence type="ECO:0000256" key="3">
    <source>
        <dbReference type="ARBA" id="ARBA00022833"/>
    </source>
</evidence>
<dbReference type="PANTHER" id="PTHR23235:SF120">
    <property type="entry name" value="KRUPPEL-LIKE FACTOR 15"/>
    <property type="match status" value="1"/>
</dbReference>
<name>A0A507FMA4_9FUNG</name>